<dbReference type="GO" id="GO:0004312">
    <property type="term" value="F:fatty acid synthase activity"/>
    <property type="evidence" value="ECO:0007669"/>
    <property type="project" value="TreeGrafter"/>
</dbReference>
<dbReference type="SMART" id="SM00825">
    <property type="entry name" value="PKS_KS"/>
    <property type="match status" value="1"/>
</dbReference>
<dbReference type="GO" id="GO:0016491">
    <property type="term" value="F:oxidoreductase activity"/>
    <property type="evidence" value="ECO:0007669"/>
    <property type="project" value="UniProtKB-KW"/>
</dbReference>
<keyword evidence="6" id="KW-0443">Lipid metabolism</keyword>
<dbReference type="Gene3D" id="3.30.70.3290">
    <property type="match status" value="1"/>
</dbReference>
<dbReference type="EMBL" id="CAJNOL010017169">
    <property type="protein sequence ID" value="CAF1677544.1"/>
    <property type="molecule type" value="Genomic_DNA"/>
</dbReference>
<evidence type="ECO:0000256" key="1">
    <source>
        <dbReference type="ARBA" id="ARBA00022450"/>
    </source>
</evidence>
<dbReference type="InterPro" id="IPR016039">
    <property type="entry name" value="Thiolase-like"/>
</dbReference>
<dbReference type="PROSITE" id="PS52004">
    <property type="entry name" value="KS3_2"/>
    <property type="match status" value="1"/>
</dbReference>
<keyword evidence="5" id="KW-0560">Oxidoreductase</keyword>
<evidence type="ECO:0000313" key="10">
    <source>
        <dbReference type="EMBL" id="CAF1562182.1"/>
    </source>
</evidence>
<proteinExistence type="predicted"/>
<dbReference type="PANTHER" id="PTHR43775">
    <property type="entry name" value="FATTY ACID SYNTHASE"/>
    <property type="match status" value="1"/>
</dbReference>
<evidence type="ECO:0000256" key="4">
    <source>
        <dbReference type="ARBA" id="ARBA00022857"/>
    </source>
</evidence>
<name>A0A816GNU5_9BILA</name>
<dbReference type="SUPFAM" id="SSF53901">
    <property type="entry name" value="Thiolase-like"/>
    <property type="match status" value="1"/>
</dbReference>
<evidence type="ECO:0000256" key="7">
    <source>
        <dbReference type="ARBA" id="ARBA00023160"/>
    </source>
</evidence>
<evidence type="ECO:0000256" key="6">
    <source>
        <dbReference type="ARBA" id="ARBA00023098"/>
    </source>
</evidence>
<evidence type="ECO:0000259" key="9">
    <source>
        <dbReference type="PROSITE" id="PS52004"/>
    </source>
</evidence>
<keyword evidence="4" id="KW-0521">NADP</keyword>
<protein>
    <recommendedName>
        <fullName evidence="9">Ketosynthase family 3 (KS3) domain-containing protein</fullName>
    </recommendedName>
</protein>
<keyword evidence="2" id="KW-0444">Lipid biosynthesis</keyword>
<reference evidence="11" key="1">
    <citation type="submission" date="2021-02" db="EMBL/GenBank/DDBJ databases">
        <authorList>
            <person name="Nowell W R."/>
        </authorList>
    </citation>
    <scope>NUCLEOTIDE SEQUENCE</scope>
</reference>
<evidence type="ECO:0000256" key="2">
    <source>
        <dbReference type="ARBA" id="ARBA00022516"/>
    </source>
</evidence>
<feature type="non-terminal residue" evidence="11">
    <location>
        <position position="1"/>
    </location>
</feature>
<feature type="domain" description="Ketosynthase family 3 (KS3)" evidence="9">
    <location>
        <begin position="1"/>
        <end position="203"/>
    </location>
</feature>
<evidence type="ECO:0000313" key="11">
    <source>
        <dbReference type="EMBL" id="CAF1677544.1"/>
    </source>
</evidence>
<accession>A0A816GNU5</accession>
<dbReference type="Pfam" id="PF00698">
    <property type="entry name" value="Acyl_transf_1"/>
    <property type="match status" value="1"/>
</dbReference>
<dbReference type="InterPro" id="IPR032821">
    <property type="entry name" value="PKS_assoc"/>
</dbReference>
<dbReference type="InterPro" id="IPR014031">
    <property type="entry name" value="Ketoacyl_synth_C"/>
</dbReference>
<evidence type="ECO:0000256" key="8">
    <source>
        <dbReference type="ARBA" id="ARBA00023268"/>
    </source>
</evidence>
<dbReference type="InterPro" id="IPR020841">
    <property type="entry name" value="PKS_Beta-ketoAc_synthase_dom"/>
</dbReference>
<evidence type="ECO:0000256" key="3">
    <source>
        <dbReference type="ARBA" id="ARBA00022832"/>
    </source>
</evidence>
<evidence type="ECO:0000256" key="5">
    <source>
        <dbReference type="ARBA" id="ARBA00023002"/>
    </source>
</evidence>
<dbReference type="GO" id="GO:0006633">
    <property type="term" value="P:fatty acid biosynthetic process"/>
    <property type="evidence" value="ECO:0007669"/>
    <property type="project" value="UniProtKB-KW"/>
</dbReference>
<dbReference type="CDD" id="cd00833">
    <property type="entry name" value="PKS"/>
    <property type="match status" value="1"/>
</dbReference>
<dbReference type="PANTHER" id="PTHR43775:SF7">
    <property type="entry name" value="FATTY ACID SYNTHASE"/>
    <property type="match status" value="1"/>
</dbReference>
<dbReference type="Gene3D" id="3.40.47.10">
    <property type="match status" value="1"/>
</dbReference>
<dbReference type="SUPFAM" id="SSF52151">
    <property type="entry name" value="FabD/lysophospholipase-like"/>
    <property type="match status" value="1"/>
</dbReference>
<dbReference type="AlphaFoldDB" id="A0A816GNU5"/>
<dbReference type="Proteomes" id="UP000663854">
    <property type="component" value="Unassembled WGS sequence"/>
</dbReference>
<comment type="caution">
    <text evidence="11">The sequence shown here is derived from an EMBL/GenBank/DDBJ whole genome shotgun (WGS) entry which is preliminary data.</text>
</comment>
<dbReference type="Pfam" id="PF02801">
    <property type="entry name" value="Ketoacyl-synt_C"/>
    <property type="match status" value="1"/>
</dbReference>
<evidence type="ECO:0000313" key="12">
    <source>
        <dbReference type="Proteomes" id="UP000663870"/>
    </source>
</evidence>
<dbReference type="InterPro" id="IPR050091">
    <property type="entry name" value="PKS_NRPS_Biosynth_Enz"/>
</dbReference>
<keyword evidence="3" id="KW-0276">Fatty acid metabolism</keyword>
<keyword evidence="12" id="KW-1185">Reference proteome</keyword>
<dbReference type="InterPro" id="IPR016035">
    <property type="entry name" value="Acyl_Trfase/lysoPLipase"/>
</dbReference>
<organism evidence="11 12">
    <name type="scientific">Rotaria sordida</name>
    <dbReference type="NCBI Taxonomy" id="392033"/>
    <lineage>
        <taxon>Eukaryota</taxon>
        <taxon>Metazoa</taxon>
        <taxon>Spiralia</taxon>
        <taxon>Gnathifera</taxon>
        <taxon>Rotifera</taxon>
        <taxon>Eurotatoria</taxon>
        <taxon>Bdelloidea</taxon>
        <taxon>Philodinida</taxon>
        <taxon>Philodinidae</taxon>
        <taxon>Rotaria</taxon>
    </lineage>
</organism>
<gene>
    <name evidence="11" type="ORF">JXQ802_LOCUS58617</name>
    <name evidence="10" type="ORF">PYM288_LOCUS41985</name>
</gene>
<sequence>VGGVNLCFRPQTSVQFLKLQMLSNDGICRAFDSNDAKRFYATLLHSETNTDGWKKDGITFPNGEMQKNLLENIYKEIHLDPNRIGYVEAHGTGTRAGDPQEMNSITEIFCSKRNQPLLIGSTKSNMGHPEPASGVAALAKLLIAIQDGHIPANLYYNSPNTDIPGLSDGRLKVVTEKTKLPNNLMSINSFSFGGANIHAVLEANSNRKENENLSRNEIRLAFACARTIDGCENIPKNLKKYENNIELQALITENSFHPSHTHPYRGFTLLNSSIIVKKCNNERRPIWFVFSGMGTQWSGMGCDLMKLKLFRQSIERSSIILKKYNIDLFKLILSS</sequence>
<dbReference type="Pfam" id="PF16197">
    <property type="entry name" value="KAsynt_C_assoc"/>
    <property type="match status" value="1"/>
</dbReference>
<dbReference type="Proteomes" id="UP000663870">
    <property type="component" value="Unassembled WGS sequence"/>
</dbReference>
<keyword evidence="1" id="KW-0596">Phosphopantetheine</keyword>
<keyword evidence="8" id="KW-0511">Multifunctional enzyme</keyword>
<feature type="non-terminal residue" evidence="11">
    <location>
        <position position="335"/>
    </location>
</feature>
<dbReference type="InterPro" id="IPR014043">
    <property type="entry name" value="Acyl_transferase_dom"/>
</dbReference>
<keyword evidence="7" id="KW-0275">Fatty acid biosynthesis</keyword>
<dbReference type="EMBL" id="CAJNOH010015252">
    <property type="protein sequence ID" value="CAF1562182.1"/>
    <property type="molecule type" value="Genomic_DNA"/>
</dbReference>